<evidence type="ECO:0000259" key="1">
    <source>
        <dbReference type="PROSITE" id="PS51186"/>
    </source>
</evidence>
<name>A0A1J4NBD0_9ACTN</name>
<dbReference type="GO" id="GO:0016747">
    <property type="term" value="F:acyltransferase activity, transferring groups other than amino-acyl groups"/>
    <property type="evidence" value="ECO:0007669"/>
    <property type="project" value="InterPro"/>
</dbReference>
<protein>
    <submittedName>
        <fullName evidence="2">GNAT family N-acetyltransferase</fullName>
    </submittedName>
</protein>
<dbReference type="Gene3D" id="3.40.630.30">
    <property type="match status" value="1"/>
</dbReference>
<sequence length="159" mass="17503">MRIREATAVDWPHIYPFWSEIVAAGETYAYPEGLTSEEAKDLWMYDHVVVAVEGDQILGSAKMGPNRPGRGSHIGTASFMVSPEARGKGVGRALGDYCVSWHKDNGFHGIQFNAVVETNITAVRLWQSLGFQIIGTVPDAFDSRSHGRVGLHVMYLPLT</sequence>
<dbReference type="PANTHER" id="PTHR43138:SF1">
    <property type="entry name" value="N-ACETYLTRANSFERASE ACA1"/>
    <property type="match status" value="1"/>
</dbReference>
<comment type="caution">
    <text evidence="2">The sequence shown here is derived from an EMBL/GenBank/DDBJ whole genome shotgun (WGS) entry which is preliminary data.</text>
</comment>
<accession>A0A1J4NBD0</accession>
<gene>
    <name evidence="2" type="ORF">UG56_004350</name>
</gene>
<feature type="domain" description="N-acetyltransferase" evidence="1">
    <location>
        <begin position="1"/>
        <end position="159"/>
    </location>
</feature>
<dbReference type="InterPro" id="IPR000182">
    <property type="entry name" value="GNAT_dom"/>
</dbReference>
<dbReference type="CDD" id="cd04301">
    <property type="entry name" value="NAT_SF"/>
    <property type="match status" value="1"/>
</dbReference>
<keyword evidence="3" id="KW-1185">Reference proteome</keyword>
<dbReference type="AlphaFoldDB" id="A0A1J4NBD0"/>
<evidence type="ECO:0000313" key="3">
    <source>
        <dbReference type="Proteomes" id="UP000033772"/>
    </source>
</evidence>
<dbReference type="Pfam" id="PF00583">
    <property type="entry name" value="Acetyltransf_1"/>
    <property type="match status" value="1"/>
</dbReference>
<dbReference type="STRING" id="1844.UG56_004350"/>
<dbReference type="PANTHER" id="PTHR43138">
    <property type="entry name" value="ACETYLTRANSFERASE, GNAT FAMILY"/>
    <property type="match status" value="1"/>
</dbReference>
<reference evidence="2" key="1">
    <citation type="submission" date="2016-10" db="EMBL/GenBank/DDBJ databases">
        <title>Draft Genome Sequence of Nocardioides luteus Strain BAFB, an Alkane-Degrading Bacterium Isolated from JP-7 Polluted Soil.</title>
        <authorList>
            <person name="Brown L."/>
            <person name="Ruiz O.N."/>
            <person name="Gunasekera T."/>
        </authorList>
    </citation>
    <scope>NUCLEOTIDE SEQUENCE [LARGE SCALE GENOMIC DNA]</scope>
    <source>
        <strain evidence="2">BAFB</strain>
    </source>
</reference>
<dbReference type="Proteomes" id="UP000033772">
    <property type="component" value="Unassembled WGS sequence"/>
</dbReference>
<dbReference type="RefSeq" id="WP_045548415.1">
    <property type="nucleotide sequence ID" value="NZ_JZDQ02000005.1"/>
</dbReference>
<proteinExistence type="predicted"/>
<dbReference type="SUPFAM" id="SSF55729">
    <property type="entry name" value="Acyl-CoA N-acyltransferases (Nat)"/>
    <property type="match status" value="1"/>
</dbReference>
<organism evidence="2 3">
    <name type="scientific">Nocardioides luteus</name>
    <dbReference type="NCBI Taxonomy" id="1844"/>
    <lineage>
        <taxon>Bacteria</taxon>
        <taxon>Bacillati</taxon>
        <taxon>Actinomycetota</taxon>
        <taxon>Actinomycetes</taxon>
        <taxon>Propionibacteriales</taxon>
        <taxon>Nocardioidaceae</taxon>
        <taxon>Nocardioides</taxon>
    </lineage>
</organism>
<dbReference type="PROSITE" id="PS51186">
    <property type="entry name" value="GNAT"/>
    <property type="match status" value="1"/>
</dbReference>
<dbReference type="InterPro" id="IPR052742">
    <property type="entry name" value="Mito_N-acetyltransferase"/>
</dbReference>
<dbReference type="InterPro" id="IPR016181">
    <property type="entry name" value="Acyl_CoA_acyltransferase"/>
</dbReference>
<dbReference type="OrthoDB" id="9788300at2"/>
<evidence type="ECO:0000313" key="2">
    <source>
        <dbReference type="EMBL" id="OIJ27944.1"/>
    </source>
</evidence>
<dbReference type="EMBL" id="JZDQ02000005">
    <property type="protein sequence ID" value="OIJ27944.1"/>
    <property type="molecule type" value="Genomic_DNA"/>
</dbReference>